<proteinExistence type="inferred from homology"/>
<dbReference type="InterPro" id="IPR040452">
    <property type="entry name" value="SfsA_C"/>
</dbReference>
<accession>A0A1M7Z877</accession>
<dbReference type="NCBIfam" id="TIGR00230">
    <property type="entry name" value="sfsA"/>
    <property type="match status" value="1"/>
</dbReference>
<dbReference type="AlphaFoldDB" id="A0A1M7Z877"/>
<dbReference type="GO" id="GO:0003677">
    <property type="term" value="F:DNA binding"/>
    <property type="evidence" value="ECO:0007669"/>
    <property type="project" value="InterPro"/>
</dbReference>
<dbReference type="HAMAP" id="MF_00095">
    <property type="entry name" value="SfsA"/>
    <property type="match status" value="1"/>
</dbReference>
<comment type="similarity">
    <text evidence="1">Belongs to the SfsA family.</text>
</comment>
<keyword evidence="5" id="KW-1185">Reference proteome</keyword>
<evidence type="ECO:0000313" key="4">
    <source>
        <dbReference type="EMBL" id="SHO61085.1"/>
    </source>
</evidence>
<protein>
    <recommendedName>
        <fullName evidence="1">Sugar fermentation stimulation protein homolog</fullName>
    </recommendedName>
</protein>
<gene>
    <name evidence="1" type="primary">sfsA</name>
    <name evidence="4" type="ORF">SAMN02745172_00560</name>
</gene>
<dbReference type="Pfam" id="PF17746">
    <property type="entry name" value="SfsA_N"/>
    <property type="match status" value="1"/>
</dbReference>
<sequence length="232" mass="25017">MRFATPLIEGRLVRRYKRFLADVAFEDGRVETVHCPNPGAMTGLAIPDGRVFVSRSPNLKRKLPLTLELVEADGVLVGINTAHPNGLVAEAIVDGTIAPLAGYARLRREVAYGEASRVDIVLEDDARPRAYVEVKNVHLMRRPGLAEFPDSVTARGARHLAELAAMCALGHRAVMVFLIQRPDAERFALAADIDPAYAAAFETARKAGVEALVYGCTISTEAISVTGPVAFA</sequence>
<feature type="domain" description="Sugar fermentation stimulation protein C-terminal" evidence="2">
    <location>
        <begin position="83"/>
        <end position="221"/>
    </location>
</feature>
<name>A0A1M7Z877_9HYPH</name>
<evidence type="ECO:0000259" key="2">
    <source>
        <dbReference type="Pfam" id="PF03749"/>
    </source>
</evidence>
<dbReference type="Pfam" id="PF03749">
    <property type="entry name" value="SfsA"/>
    <property type="match status" value="1"/>
</dbReference>
<dbReference type="Gene3D" id="2.40.50.580">
    <property type="match status" value="1"/>
</dbReference>
<dbReference type="EMBL" id="FRXO01000001">
    <property type="protein sequence ID" value="SHO61085.1"/>
    <property type="molecule type" value="Genomic_DNA"/>
</dbReference>
<dbReference type="InterPro" id="IPR005224">
    <property type="entry name" value="SfsA"/>
</dbReference>
<evidence type="ECO:0000259" key="3">
    <source>
        <dbReference type="Pfam" id="PF17746"/>
    </source>
</evidence>
<feature type="domain" description="SfsA N-terminal OB" evidence="3">
    <location>
        <begin position="13"/>
        <end position="79"/>
    </location>
</feature>
<reference evidence="4 5" key="1">
    <citation type="submission" date="2016-12" db="EMBL/GenBank/DDBJ databases">
        <authorList>
            <person name="Song W.-J."/>
            <person name="Kurnit D.M."/>
        </authorList>
    </citation>
    <scope>NUCLEOTIDE SEQUENCE [LARGE SCALE GENOMIC DNA]</scope>
    <source>
        <strain evidence="4 5">DSM 19599</strain>
    </source>
</reference>
<dbReference type="Proteomes" id="UP000186406">
    <property type="component" value="Unassembled WGS sequence"/>
</dbReference>
<dbReference type="OrthoDB" id="9802365at2"/>
<organism evidence="4 5">
    <name type="scientific">Pseudoxanthobacter soli DSM 19599</name>
    <dbReference type="NCBI Taxonomy" id="1123029"/>
    <lineage>
        <taxon>Bacteria</taxon>
        <taxon>Pseudomonadati</taxon>
        <taxon>Pseudomonadota</taxon>
        <taxon>Alphaproteobacteria</taxon>
        <taxon>Hyphomicrobiales</taxon>
        <taxon>Segnochrobactraceae</taxon>
        <taxon>Pseudoxanthobacter</taxon>
    </lineage>
</organism>
<dbReference type="PANTHER" id="PTHR30545">
    <property type="entry name" value="SUGAR FERMENTATION STIMULATION PROTEIN A"/>
    <property type="match status" value="1"/>
</dbReference>
<evidence type="ECO:0000313" key="5">
    <source>
        <dbReference type="Proteomes" id="UP000186406"/>
    </source>
</evidence>
<dbReference type="Gene3D" id="3.40.1350.60">
    <property type="match status" value="1"/>
</dbReference>
<evidence type="ECO:0000256" key="1">
    <source>
        <dbReference type="HAMAP-Rule" id="MF_00095"/>
    </source>
</evidence>
<dbReference type="InterPro" id="IPR041465">
    <property type="entry name" value="SfsA_N"/>
</dbReference>
<dbReference type="STRING" id="1123029.SAMN02745172_00560"/>
<dbReference type="RefSeq" id="WP_073625637.1">
    <property type="nucleotide sequence ID" value="NZ_FRXO01000001.1"/>
</dbReference>
<dbReference type="CDD" id="cd22359">
    <property type="entry name" value="SfsA-like_bacterial"/>
    <property type="match status" value="1"/>
</dbReference>
<dbReference type="PANTHER" id="PTHR30545:SF2">
    <property type="entry name" value="SUGAR FERMENTATION STIMULATION PROTEIN A"/>
    <property type="match status" value="1"/>
</dbReference>